<protein>
    <submittedName>
        <fullName evidence="1">Uncharacterized protein</fullName>
    </submittedName>
</protein>
<organism evidence="1 2">
    <name type="scientific">Actinocrispum wychmicini</name>
    <dbReference type="NCBI Taxonomy" id="1213861"/>
    <lineage>
        <taxon>Bacteria</taxon>
        <taxon>Bacillati</taxon>
        <taxon>Actinomycetota</taxon>
        <taxon>Actinomycetes</taxon>
        <taxon>Pseudonocardiales</taxon>
        <taxon>Pseudonocardiaceae</taxon>
        <taxon>Actinocrispum</taxon>
    </lineage>
</organism>
<name>A0A4R2JD13_9PSEU</name>
<evidence type="ECO:0000313" key="2">
    <source>
        <dbReference type="Proteomes" id="UP000295680"/>
    </source>
</evidence>
<dbReference type="EMBL" id="SLWS01000006">
    <property type="protein sequence ID" value="TCO56804.1"/>
    <property type="molecule type" value="Genomic_DNA"/>
</dbReference>
<gene>
    <name evidence="1" type="ORF">EV192_106279</name>
</gene>
<evidence type="ECO:0000313" key="1">
    <source>
        <dbReference type="EMBL" id="TCO56804.1"/>
    </source>
</evidence>
<reference evidence="1 2" key="1">
    <citation type="submission" date="2019-03" db="EMBL/GenBank/DDBJ databases">
        <title>Genomic Encyclopedia of Type Strains, Phase IV (KMG-IV): sequencing the most valuable type-strain genomes for metagenomic binning, comparative biology and taxonomic classification.</title>
        <authorList>
            <person name="Goeker M."/>
        </authorList>
    </citation>
    <scope>NUCLEOTIDE SEQUENCE [LARGE SCALE GENOMIC DNA]</scope>
    <source>
        <strain evidence="1 2">DSM 45934</strain>
    </source>
</reference>
<dbReference type="AlphaFoldDB" id="A0A4R2JD13"/>
<keyword evidence="2" id="KW-1185">Reference proteome</keyword>
<proteinExistence type="predicted"/>
<dbReference type="Proteomes" id="UP000295680">
    <property type="component" value="Unassembled WGS sequence"/>
</dbReference>
<sequence>MANVPMTDAVFSQPASSAEYNKVTANVRDLDTRAKNLEAVTTNSTTGNTALGNRISTVETKANTVDTRTTDTTSGNAALNTRLGTVETNIGTRGSNGTVYAEITAVKSQVLAFAKPTTASDTALYGDVISSHTRAECWWGEAIGNGFLTVQATRSPKTFTATDLRFCVPTAAGGTGTFDLKLYTGTALTNLTERAAISGPGLVTTAGVKHQAINLAISEGDYIAIAILCTGFNPSPKFSSTATSSGAQLLIADGSAYSVFKSGQAAPIPSTINTLDAGWTRANQQFWFALA</sequence>
<accession>A0A4R2JD13</accession>
<comment type="caution">
    <text evidence="1">The sequence shown here is derived from an EMBL/GenBank/DDBJ whole genome shotgun (WGS) entry which is preliminary data.</text>
</comment>